<keyword evidence="1" id="KW-0812">Transmembrane</keyword>
<dbReference type="AlphaFoldDB" id="A0A9X1HU89"/>
<protein>
    <submittedName>
        <fullName evidence="2">Uncharacterized protein</fullName>
    </submittedName>
</protein>
<evidence type="ECO:0000313" key="2">
    <source>
        <dbReference type="EMBL" id="MCA6078030.1"/>
    </source>
</evidence>
<gene>
    <name evidence="2" type="ORF">LDX50_24360</name>
</gene>
<dbReference type="Proteomes" id="UP001139409">
    <property type="component" value="Unassembled WGS sequence"/>
</dbReference>
<reference evidence="2" key="1">
    <citation type="submission" date="2021-09" db="EMBL/GenBank/DDBJ databases">
        <title>Fulvivirga sp. isolated from coastal sediment.</title>
        <authorList>
            <person name="Yu H."/>
        </authorList>
    </citation>
    <scope>NUCLEOTIDE SEQUENCE</scope>
    <source>
        <strain evidence="2">1062</strain>
    </source>
</reference>
<keyword evidence="3" id="KW-1185">Reference proteome</keyword>
<evidence type="ECO:0000313" key="3">
    <source>
        <dbReference type="Proteomes" id="UP001139409"/>
    </source>
</evidence>
<keyword evidence="1" id="KW-1133">Transmembrane helix</keyword>
<dbReference type="RefSeq" id="WP_225698891.1">
    <property type="nucleotide sequence ID" value="NZ_JAIXNE010000005.1"/>
</dbReference>
<name>A0A9X1HU89_9BACT</name>
<evidence type="ECO:0000256" key="1">
    <source>
        <dbReference type="SAM" id="Phobius"/>
    </source>
</evidence>
<sequence length="177" mass="20038">MKNRIVTILLILIPIVHLWGQDRYLLLRKVGRPYQIVFYEGEEMRFRVKGEKKFIKDYIQGLKGDVIRFHYYSIKLSEIEAIDVRGRNFTVFSFRSSPGKLFVAGIGLIAIDQLNQVVIRDEPAGLSTGVAIVSGSLIASSFLLRAIQKKVFRPGGKSVMEIIDYTEIRNSAPAGDF</sequence>
<accession>A0A9X1HU89</accession>
<proteinExistence type="predicted"/>
<organism evidence="2 3">
    <name type="scientific">Fulvivirga sedimenti</name>
    <dbReference type="NCBI Taxonomy" id="2879465"/>
    <lineage>
        <taxon>Bacteria</taxon>
        <taxon>Pseudomonadati</taxon>
        <taxon>Bacteroidota</taxon>
        <taxon>Cytophagia</taxon>
        <taxon>Cytophagales</taxon>
        <taxon>Fulvivirgaceae</taxon>
        <taxon>Fulvivirga</taxon>
    </lineage>
</organism>
<keyword evidence="1" id="KW-0472">Membrane</keyword>
<dbReference type="EMBL" id="JAIXNE010000005">
    <property type="protein sequence ID" value="MCA6078030.1"/>
    <property type="molecule type" value="Genomic_DNA"/>
</dbReference>
<feature type="transmembrane region" description="Helical" evidence="1">
    <location>
        <begin position="124"/>
        <end position="144"/>
    </location>
</feature>
<comment type="caution">
    <text evidence="2">The sequence shown here is derived from an EMBL/GenBank/DDBJ whole genome shotgun (WGS) entry which is preliminary data.</text>
</comment>